<evidence type="ECO:0000313" key="1">
    <source>
        <dbReference type="EMBL" id="KAL1241946.1"/>
    </source>
</evidence>
<organism evidence="1 2">
    <name type="scientific">Trichinella spiralis</name>
    <name type="common">Trichina worm</name>
    <dbReference type="NCBI Taxonomy" id="6334"/>
    <lineage>
        <taxon>Eukaryota</taxon>
        <taxon>Metazoa</taxon>
        <taxon>Ecdysozoa</taxon>
        <taxon>Nematoda</taxon>
        <taxon>Enoplea</taxon>
        <taxon>Dorylaimia</taxon>
        <taxon>Trichinellida</taxon>
        <taxon>Trichinellidae</taxon>
        <taxon>Trichinella</taxon>
    </lineage>
</organism>
<gene>
    <name evidence="1" type="ORF">TSPI_01111</name>
</gene>
<accession>A0ABR3KN52</accession>
<dbReference type="Proteomes" id="UP001558632">
    <property type="component" value="Unassembled WGS sequence"/>
</dbReference>
<proteinExistence type="predicted"/>
<reference evidence="1 2" key="1">
    <citation type="submission" date="2024-07" db="EMBL/GenBank/DDBJ databases">
        <title>Enhanced genomic and transcriptomic resources for Trichinella pseudospiralis and T. spiralis underpin the discovery of pronounced molecular differences between stages and species.</title>
        <authorList>
            <person name="Pasi K.K."/>
            <person name="La Rosa G."/>
            <person name="Gomez-Morales M.A."/>
            <person name="Tosini F."/>
            <person name="Sumanam S."/>
            <person name="Young N.D."/>
            <person name="Chang B.C."/>
            <person name="Robin G.B."/>
        </authorList>
    </citation>
    <scope>NUCLEOTIDE SEQUENCE [LARGE SCALE GENOMIC DNA]</scope>
    <source>
        <strain evidence="1">ISS534</strain>
    </source>
</reference>
<evidence type="ECO:0000313" key="2">
    <source>
        <dbReference type="Proteomes" id="UP001558632"/>
    </source>
</evidence>
<name>A0ABR3KN52_TRISP</name>
<protein>
    <submittedName>
        <fullName evidence="1">Argininosuccinate synthase</fullName>
    </submittedName>
</protein>
<comment type="caution">
    <text evidence="1">The sequence shown here is derived from an EMBL/GenBank/DDBJ whole genome shotgun (WGS) entry which is preliminary data.</text>
</comment>
<sequence length="70" mass="8366">MFKLFKVMFKEQHLIYQTFWLAHSCEYCSRHCCKVKYLFNLALFLRLVSVYQGTICILAKEATLILLNEI</sequence>
<dbReference type="EMBL" id="JBEUSY010000237">
    <property type="protein sequence ID" value="KAL1241946.1"/>
    <property type="molecule type" value="Genomic_DNA"/>
</dbReference>
<keyword evidence="2" id="KW-1185">Reference proteome</keyword>